<dbReference type="AlphaFoldDB" id="A0A318JBY9"/>
<comment type="caution">
    <text evidence="14">The sequence shown here is derived from an EMBL/GenBank/DDBJ whole genome shotgun (WGS) entry which is preliminary data.</text>
</comment>
<evidence type="ECO:0000313" key="15">
    <source>
        <dbReference type="Proteomes" id="UP000247792"/>
    </source>
</evidence>
<dbReference type="GO" id="GO:0009029">
    <property type="term" value="F:lipid-A 4'-kinase activity"/>
    <property type="evidence" value="ECO:0007669"/>
    <property type="project" value="UniProtKB-UniRule"/>
</dbReference>
<dbReference type="GO" id="GO:0005524">
    <property type="term" value="F:ATP binding"/>
    <property type="evidence" value="ECO:0007669"/>
    <property type="project" value="UniProtKB-UniRule"/>
</dbReference>
<dbReference type="InterPro" id="IPR003758">
    <property type="entry name" value="LpxK"/>
</dbReference>
<comment type="catalytic activity">
    <reaction evidence="13">
        <text>a lipid A disaccharide + ATP = a lipid IVA + ADP + H(+)</text>
        <dbReference type="Rhea" id="RHEA:67840"/>
        <dbReference type="ChEBI" id="CHEBI:15378"/>
        <dbReference type="ChEBI" id="CHEBI:30616"/>
        <dbReference type="ChEBI" id="CHEBI:176343"/>
        <dbReference type="ChEBI" id="CHEBI:176425"/>
        <dbReference type="ChEBI" id="CHEBI:456216"/>
        <dbReference type="EC" id="2.7.1.130"/>
    </reaction>
</comment>
<evidence type="ECO:0000256" key="11">
    <source>
        <dbReference type="ARBA" id="ARBA00023098"/>
    </source>
</evidence>
<dbReference type="EMBL" id="QJKB01000013">
    <property type="protein sequence ID" value="PXX37962.1"/>
    <property type="molecule type" value="Genomic_DNA"/>
</dbReference>
<keyword evidence="8 13" id="KW-0547">Nucleotide-binding</keyword>
<dbReference type="GO" id="GO:0009245">
    <property type="term" value="P:lipid A biosynthetic process"/>
    <property type="evidence" value="ECO:0007669"/>
    <property type="project" value="UniProtKB-UniRule"/>
</dbReference>
<reference evidence="14 15" key="1">
    <citation type="submission" date="2018-05" db="EMBL/GenBank/DDBJ databases">
        <title>Genomic Encyclopedia of Type Strains, Phase IV (KMG-IV): sequencing the most valuable type-strain genomes for metagenomic binning, comparative biology and taxonomic classification.</title>
        <authorList>
            <person name="Goeker M."/>
        </authorList>
    </citation>
    <scope>NUCLEOTIDE SEQUENCE [LARGE SCALE GENOMIC DNA]</scope>
    <source>
        <strain evidence="14 15">DSM 19792</strain>
    </source>
</reference>
<organism evidence="14 15">
    <name type="scientific">Undibacterium pigrum</name>
    <dbReference type="NCBI Taxonomy" id="401470"/>
    <lineage>
        <taxon>Bacteria</taxon>
        <taxon>Pseudomonadati</taxon>
        <taxon>Pseudomonadota</taxon>
        <taxon>Betaproteobacteria</taxon>
        <taxon>Burkholderiales</taxon>
        <taxon>Oxalobacteraceae</taxon>
        <taxon>Undibacterium</taxon>
    </lineage>
</organism>
<dbReference type="Pfam" id="PF02606">
    <property type="entry name" value="LpxK"/>
    <property type="match status" value="1"/>
</dbReference>
<keyword evidence="9 13" id="KW-0418">Kinase</keyword>
<evidence type="ECO:0000256" key="10">
    <source>
        <dbReference type="ARBA" id="ARBA00022840"/>
    </source>
</evidence>
<dbReference type="OrthoDB" id="9766423at2"/>
<evidence type="ECO:0000313" key="14">
    <source>
        <dbReference type="EMBL" id="PXX37962.1"/>
    </source>
</evidence>
<dbReference type="RefSeq" id="WP_110257767.1">
    <property type="nucleotide sequence ID" value="NZ_QJKB01000013.1"/>
</dbReference>
<sequence length="350" mass="38217">MRAVLEKVLLNTWQKRGLLACLLWPVSRLFQLLVTFRFGLFVMGYKAQTKLPVPVVVVGNIFIGGTGKTPLVIWLVQQLKQAGWHPAVISRGYGVHAESVILLDAMSQAQQVGDEPVLIAARAQCPVAVGRDRVAVATCILAANPQVDVIIADDGLQHYALGRDVELVLFDQRGAGNGWLLPAGPLREPVERRRDFTVCNLAGPDAVLPGMMPADTVRMHLQAGQAYRLSDRLSDDRQCKPLAGFSGQRLLAAAGIGNPQRFFDMLTMQGLPCQTKAFPDHHAFDEQSFKGVDADCILITEKDAVKCRQIPALLDDARIWVVPVEAQLDAAFAASLIQMISEKKHGRTSA</sequence>
<dbReference type="GO" id="GO:0009244">
    <property type="term" value="P:lipopolysaccharide core region biosynthetic process"/>
    <property type="evidence" value="ECO:0007669"/>
    <property type="project" value="TreeGrafter"/>
</dbReference>
<evidence type="ECO:0000256" key="7">
    <source>
        <dbReference type="ARBA" id="ARBA00022679"/>
    </source>
</evidence>
<evidence type="ECO:0000256" key="13">
    <source>
        <dbReference type="HAMAP-Rule" id="MF_00409"/>
    </source>
</evidence>
<dbReference type="EC" id="2.7.1.130" evidence="3 13"/>
<dbReference type="UniPathway" id="UPA00359">
    <property type="reaction ID" value="UER00482"/>
</dbReference>
<keyword evidence="6 13" id="KW-0441">Lipid A biosynthesis</keyword>
<evidence type="ECO:0000256" key="6">
    <source>
        <dbReference type="ARBA" id="ARBA00022556"/>
    </source>
</evidence>
<keyword evidence="15" id="KW-1185">Reference proteome</keyword>
<evidence type="ECO:0000256" key="5">
    <source>
        <dbReference type="ARBA" id="ARBA00022516"/>
    </source>
</evidence>
<dbReference type="HAMAP" id="MF_00409">
    <property type="entry name" value="LpxK"/>
    <property type="match status" value="1"/>
</dbReference>
<keyword evidence="11 13" id="KW-0443">Lipid metabolism</keyword>
<proteinExistence type="inferred from homology"/>
<keyword evidence="10 13" id="KW-0067">ATP-binding</keyword>
<evidence type="ECO:0000256" key="9">
    <source>
        <dbReference type="ARBA" id="ARBA00022777"/>
    </source>
</evidence>
<evidence type="ECO:0000256" key="1">
    <source>
        <dbReference type="ARBA" id="ARBA00002274"/>
    </source>
</evidence>
<evidence type="ECO:0000256" key="8">
    <source>
        <dbReference type="ARBA" id="ARBA00022741"/>
    </source>
</evidence>
<dbReference type="PANTHER" id="PTHR42724:SF1">
    <property type="entry name" value="TETRAACYLDISACCHARIDE 4'-KINASE, MITOCHONDRIAL-RELATED"/>
    <property type="match status" value="1"/>
</dbReference>
<dbReference type="NCBIfam" id="TIGR00682">
    <property type="entry name" value="lpxK"/>
    <property type="match status" value="1"/>
</dbReference>
<name>A0A318JBY9_9BURK</name>
<keyword evidence="7 13" id="KW-0808">Transferase</keyword>
<accession>A0A318JBY9</accession>
<comment type="function">
    <text evidence="1 13">Transfers the gamma-phosphate of ATP to the 4'-position of a tetraacyldisaccharide 1-phosphate intermediate (termed DS-1-P) to form tetraacyldisaccharide 1,4'-bis-phosphate (lipid IVA).</text>
</comment>
<gene>
    <name evidence="13" type="primary">lpxK</name>
    <name evidence="14" type="ORF">DFR42_11336</name>
</gene>
<dbReference type="GO" id="GO:0005886">
    <property type="term" value="C:plasma membrane"/>
    <property type="evidence" value="ECO:0007669"/>
    <property type="project" value="TreeGrafter"/>
</dbReference>
<comment type="pathway">
    <text evidence="2 13">Glycolipid biosynthesis; lipid IV(A) biosynthesis; lipid IV(A) from (3R)-3-hydroxytetradecanoyl-[acyl-carrier-protein] and UDP-N-acetyl-alpha-D-glucosamine: step 6/6.</text>
</comment>
<evidence type="ECO:0000256" key="2">
    <source>
        <dbReference type="ARBA" id="ARBA00004870"/>
    </source>
</evidence>
<evidence type="ECO:0000256" key="3">
    <source>
        <dbReference type="ARBA" id="ARBA00012071"/>
    </source>
</evidence>
<dbReference type="PANTHER" id="PTHR42724">
    <property type="entry name" value="TETRAACYLDISACCHARIDE 4'-KINASE"/>
    <property type="match status" value="1"/>
</dbReference>
<feature type="binding site" evidence="13">
    <location>
        <begin position="62"/>
        <end position="69"/>
    </location>
    <ligand>
        <name>ATP</name>
        <dbReference type="ChEBI" id="CHEBI:30616"/>
    </ligand>
</feature>
<dbReference type="SUPFAM" id="SSF52540">
    <property type="entry name" value="P-loop containing nucleoside triphosphate hydrolases"/>
    <property type="match status" value="1"/>
</dbReference>
<evidence type="ECO:0000256" key="12">
    <source>
        <dbReference type="ARBA" id="ARBA00029757"/>
    </source>
</evidence>
<dbReference type="Proteomes" id="UP000247792">
    <property type="component" value="Unassembled WGS sequence"/>
</dbReference>
<protein>
    <recommendedName>
        <fullName evidence="4 13">Tetraacyldisaccharide 4'-kinase</fullName>
        <ecNumber evidence="3 13">2.7.1.130</ecNumber>
    </recommendedName>
    <alternativeName>
        <fullName evidence="12 13">Lipid A 4'-kinase</fullName>
    </alternativeName>
</protein>
<keyword evidence="5 13" id="KW-0444">Lipid biosynthesis</keyword>
<evidence type="ECO:0000256" key="4">
    <source>
        <dbReference type="ARBA" id="ARBA00016436"/>
    </source>
</evidence>
<comment type="similarity">
    <text evidence="13">Belongs to the LpxK family.</text>
</comment>
<dbReference type="InterPro" id="IPR027417">
    <property type="entry name" value="P-loop_NTPase"/>
</dbReference>